<gene>
    <name evidence="2" type="ORF">NTH_04027</name>
</gene>
<reference evidence="2 3" key="1">
    <citation type="submission" date="2018-07" db="EMBL/GenBank/DDBJ databases">
        <title>Genome sequence of Nitratireductor thuwali#1536.</title>
        <authorList>
            <person name="Michoud G."/>
            <person name="Merlino G."/>
            <person name="Sefrji F.O."/>
            <person name="Daffonchio D."/>
        </authorList>
    </citation>
    <scope>NUCLEOTIDE SEQUENCE [LARGE SCALE GENOMIC DNA]</scope>
    <source>
        <strain evidence="3">Nit1536</strain>
    </source>
</reference>
<evidence type="ECO:0000313" key="2">
    <source>
        <dbReference type="EMBL" id="UUP19524.1"/>
    </source>
</evidence>
<dbReference type="Pfam" id="PF19889">
    <property type="entry name" value="DUF6362"/>
    <property type="match status" value="1"/>
</dbReference>
<dbReference type="RefSeq" id="WP_338531669.1">
    <property type="nucleotide sequence ID" value="NZ_CP030941.1"/>
</dbReference>
<dbReference type="EMBL" id="CP030941">
    <property type="protein sequence ID" value="UUP19524.1"/>
    <property type="molecule type" value="Genomic_DNA"/>
</dbReference>
<keyword evidence="3" id="KW-1185">Reference proteome</keyword>
<evidence type="ECO:0000313" key="3">
    <source>
        <dbReference type="Proteomes" id="UP001342418"/>
    </source>
</evidence>
<dbReference type="Proteomes" id="UP001342418">
    <property type="component" value="Chromosome"/>
</dbReference>
<dbReference type="InterPro" id="IPR045942">
    <property type="entry name" value="DUF6362"/>
</dbReference>
<feature type="domain" description="DUF6362" evidence="1">
    <location>
        <begin position="43"/>
        <end position="149"/>
    </location>
</feature>
<name>A0ABY5MQF0_9HYPH</name>
<sequence length="215" mass="23726">MSRSNVLQFELSIEAAAIADASIIVKARIIEAADTVANMDVGRVRPAAVRSFWPQIQDETVGGHSVGYGVNGNRVRYRPSSAAVSRAEEVSYGWMLEHVHDDERRIVLGRWAMCLAAPRIAGSFRAFCKKTGRSRSTADRRIDQQISDIAAAILKNAQSLQEPNWSRVVPMIPNSGIDRNTIATPAHWMAEGAKPRHIPEMLEPLDDAQTQRRAG</sequence>
<protein>
    <recommendedName>
        <fullName evidence="1">DUF6362 domain-containing protein</fullName>
    </recommendedName>
</protein>
<accession>A0ABY5MQF0</accession>
<evidence type="ECO:0000259" key="1">
    <source>
        <dbReference type="Pfam" id="PF19889"/>
    </source>
</evidence>
<proteinExistence type="predicted"/>
<organism evidence="2 3">
    <name type="scientific">Nitratireductor thuwali</name>
    <dbReference type="NCBI Taxonomy" id="2267699"/>
    <lineage>
        <taxon>Bacteria</taxon>
        <taxon>Pseudomonadati</taxon>
        <taxon>Pseudomonadota</taxon>
        <taxon>Alphaproteobacteria</taxon>
        <taxon>Hyphomicrobiales</taxon>
        <taxon>Phyllobacteriaceae</taxon>
        <taxon>Nitratireductor</taxon>
    </lineage>
</organism>